<accession>A0A8C9VVS2</accession>
<dbReference type="SUPFAM" id="SSF69179">
    <property type="entry name" value="Integrin domains"/>
    <property type="match status" value="3"/>
</dbReference>
<reference evidence="20" key="1">
    <citation type="submission" date="2019-04" db="EMBL/GenBank/DDBJ databases">
        <authorList>
            <consortium name="Wellcome Sanger Institute Data Sharing"/>
        </authorList>
    </citation>
    <scope>NUCLEOTIDE SEQUENCE [LARGE SCALE GENOMIC DNA]</scope>
</reference>
<evidence type="ECO:0000256" key="4">
    <source>
        <dbReference type="ARBA" id="ARBA00022729"/>
    </source>
</evidence>
<evidence type="ECO:0000256" key="10">
    <source>
        <dbReference type="ARBA" id="ARBA00023157"/>
    </source>
</evidence>
<evidence type="ECO:0000256" key="6">
    <source>
        <dbReference type="ARBA" id="ARBA00022889"/>
    </source>
</evidence>
<keyword evidence="9 14" id="KW-0472">Membrane</keyword>
<feature type="repeat" description="FG-GAP" evidence="13">
    <location>
        <begin position="45"/>
        <end position="110"/>
    </location>
</feature>
<feature type="domain" description="Integrin alpha first immunoglubulin-like" evidence="16">
    <location>
        <begin position="474"/>
        <end position="642"/>
    </location>
</feature>
<dbReference type="Gene3D" id="2.130.10.130">
    <property type="entry name" value="Integrin alpha, N-terminal"/>
    <property type="match status" value="1"/>
</dbReference>
<gene>
    <name evidence="19" type="primary">ITGA7</name>
</gene>
<name>A0A8C9VVS2_SCLFO</name>
<evidence type="ECO:0000256" key="8">
    <source>
        <dbReference type="ARBA" id="ARBA00023037"/>
    </source>
</evidence>
<dbReference type="PRINTS" id="PR01185">
    <property type="entry name" value="INTEGRINA"/>
</dbReference>
<dbReference type="GeneTree" id="ENSGT00940000159891"/>
<evidence type="ECO:0000259" key="17">
    <source>
        <dbReference type="Pfam" id="PF20805"/>
    </source>
</evidence>
<protein>
    <submittedName>
        <fullName evidence="19">Integrin subunit alpha 7</fullName>
    </submittedName>
</protein>
<dbReference type="Ensembl" id="ENSSFOT00015052206.1">
    <property type="protein sequence ID" value="ENSSFOP00015065391.1"/>
    <property type="gene ID" value="ENSSFOG00015028184.1"/>
</dbReference>
<dbReference type="Pfam" id="PF01839">
    <property type="entry name" value="FG-GAP"/>
    <property type="match status" value="2"/>
</dbReference>
<feature type="repeat" description="FG-GAP" evidence="13">
    <location>
        <begin position="430"/>
        <end position="489"/>
    </location>
</feature>
<evidence type="ECO:0000256" key="5">
    <source>
        <dbReference type="ARBA" id="ARBA00022737"/>
    </source>
</evidence>
<dbReference type="InterPro" id="IPR013519">
    <property type="entry name" value="Int_alpha_beta-p"/>
</dbReference>
<dbReference type="GO" id="GO:0007229">
    <property type="term" value="P:integrin-mediated signaling pathway"/>
    <property type="evidence" value="ECO:0007669"/>
    <property type="project" value="UniProtKB-KW"/>
</dbReference>
<evidence type="ECO:0000259" key="18">
    <source>
        <dbReference type="Pfam" id="PF20806"/>
    </source>
</evidence>
<feature type="domain" description="Integrin alpha third immunoglobulin-like" evidence="18">
    <location>
        <begin position="915"/>
        <end position="972"/>
    </location>
</feature>
<dbReference type="Pfam" id="PF20805">
    <property type="entry name" value="Integrin_A_Ig_2"/>
    <property type="match status" value="1"/>
</dbReference>
<feature type="repeat" description="FG-GAP" evidence="13">
    <location>
        <begin position="253"/>
        <end position="308"/>
    </location>
</feature>
<dbReference type="Gene3D" id="2.60.40.1530">
    <property type="entry name" value="ntegrin, alpha v. Chain A, domain 4"/>
    <property type="match status" value="1"/>
</dbReference>
<comment type="similarity">
    <text evidence="2 14">Belongs to the integrin alpha chain family.</text>
</comment>
<evidence type="ECO:0000256" key="15">
    <source>
        <dbReference type="SAM" id="MobiDB-lite"/>
    </source>
</evidence>
<dbReference type="InterPro" id="IPR048285">
    <property type="entry name" value="Integrin_alpha_Ig-like_2"/>
</dbReference>
<dbReference type="GO" id="GO:0033627">
    <property type="term" value="P:cell adhesion mediated by integrin"/>
    <property type="evidence" value="ECO:0007669"/>
    <property type="project" value="TreeGrafter"/>
</dbReference>
<dbReference type="GO" id="GO:0007160">
    <property type="term" value="P:cell-matrix adhesion"/>
    <property type="evidence" value="ECO:0007669"/>
    <property type="project" value="TreeGrafter"/>
</dbReference>
<dbReference type="GO" id="GO:0098609">
    <property type="term" value="P:cell-cell adhesion"/>
    <property type="evidence" value="ECO:0007669"/>
    <property type="project" value="TreeGrafter"/>
</dbReference>
<dbReference type="SUPFAM" id="SSF69318">
    <property type="entry name" value="Integrin alpha N-terminal domain"/>
    <property type="match status" value="1"/>
</dbReference>
<keyword evidence="6 14" id="KW-0130">Cell adhesion</keyword>
<dbReference type="InterPro" id="IPR013649">
    <property type="entry name" value="Integrin_alpha_Ig-like_1"/>
</dbReference>
<dbReference type="Gene3D" id="2.60.40.1510">
    <property type="entry name" value="ntegrin, alpha v. Chain A, domain 3"/>
    <property type="match status" value="1"/>
</dbReference>
<dbReference type="Proteomes" id="UP000694397">
    <property type="component" value="Unassembled WGS sequence"/>
</dbReference>
<evidence type="ECO:0000256" key="2">
    <source>
        <dbReference type="ARBA" id="ARBA00008054"/>
    </source>
</evidence>
<dbReference type="SMART" id="SM00191">
    <property type="entry name" value="Int_alpha"/>
    <property type="match status" value="5"/>
</dbReference>
<comment type="subcellular location">
    <subcellularLocation>
        <location evidence="1 14">Membrane</location>
        <topology evidence="1 14">Single-pass type I membrane protein</topology>
    </subcellularLocation>
</comment>
<dbReference type="InterPro" id="IPR000413">
    <property type="entry name" value="Integrin_alpha"/>
</dbReference>
<dbReference type="OrthoDB" id="5317514at2759"/>
<evidence type="ECO:0000313" key="20">
    <source>
        <dbReference type="Proteomes" id="UP000694397"/>
    </source>
</evidence>
<keyword evidence="8 14" id="KW-0401">Integrin</keyword>
<reference evidence="19" key="3">
    <citation type="submission" date="2025-09" db="UniProtKB">
        <authorList>
            <consortium name="Ensembl"/>
        </authorList>
    </citation>
    <scope>IDENTIFICATION</scope>
</reference>
<dbReference type="FunFam" id="1.20.5.930:FF:000001">
    <property type="entry name" value="Integrin subunit alpha V"/>
    <property type="match status" value="1"/>
</dbReference>
<feature type="domain" description="Integrin alpha second immunoglobulin-like" evidence="17">
    <location>
        <begin position="644"/>
        <end position="768"/>
    </location>
</feature>
<dbReference type="InterPro" id="IPR032695">
    <property type="entry name" value="Integrin_dom_sf"/>
</dbReference>
<keyword evidence="12" id="KW-0325">Glycoprotein</keyword>
<dbReference type="Gene3D" id="2.60.40.1460">
    <property type="entry name" value="Integrin domains. Chain A, domain 2"/>
    <property type="match status" value="1"/>
</dbReference>
<dbReference type="InterPro" id="IPR048286">
    <property type="entry name" value="Integrin_alpha_Ig-like_3"/>
</dbReference>
<evidence type="ECO:0000256" key="14">
    <source>
        <dbReference type="RuleBase" id="RU003762"/>
    </source>
</evidence>
<dbReference type="InterPro" id="IPR018184">
    <property type="entry name" value="Integrin_alpha_C_CS"/>
</dbReference>
<feature type="repeat" description="FG-GAP" evidence="13">
    <location>
        <begin position="371"/>
        <end position="426"/>
    </location>
</feature>
<evidence type="ECO:0000256" key="13">
    <source>
        <dbReference type="PROSITE-ProRule" id="PRU00803"/>
    </source>
</evidence>
<feature type="region of interest" description="Disordered" evidence="15">
    <location>
        <begin position="1034"/>
        <end position="1057"/>
    </location>
</feature>
<evidence type="ECO:0000256" key="9">
    <source>
        <dbReference type="ARBA" id="ARBA00023136"/>
    </source>
</evidence>
<dbReference type="GO" id="GO:0008305">
    <property type="term" value="C:integrin complex"/>
    <property type="evidence" value="ECO:0007669"/>
    <property type="project" value="InterPro"/>
</dbReference>
<organism evidence="19 20">
    <name type="scientific">Scleropages formosus</name>
    <name type="common">Asian bonytongue</name>
    <name type="synonym">Osteoglossum formosum</name>
    <dbReference type="NCBI Taxonomy" id="113540"/>
    <lineage>
        <taxon>Eukaryota</taxon>
        <taxon>Metazoa</taxon>
        <taxon>Chordata</taxon>
        <taxon>Craniata</taxon>
        <taxon>Vertebrata</taxon>
        <taxon>Euteleostomi</taxon>
        <taxon>Actinopterygii</taxon>
        <taxon>Neopterygii</taxon>
        <taxon>Teleostei</taxon>
        <taxon>Osteoglossocephala</taxon>
        <taxon>Osteoglossomorpha</taxon>
        <taxon>Osteoglossiformes</taxon>
        <taxon>Osteoglossidae</taxon>
        <taxon>Scleropages</taxon>
    </lineage>
</organism>
<sequence length="1057" mass="116604">PSLAFFPFFFGFNAIIFLVLFFWVLLLCAAALASFPLALGFNLDTTQTLTKEGEKGSFFGFSLALHQQLSPISHSWILVGAPRARGLGALQGSRPGALYRCPITAEEYDCERVDIDGEVRPDRESKDNQWLGVTVRSQGIGGKVVTCAHLYELRQRVNQSSETRDPIGRCYVLSEDLTERDDLDGGEWKFCEGRPQSHEQFGFCQQGLAVSFTPDKNFILFGAPGTYNWKGLLFMASPVEDALVYKTLEPLYRPTTFEDVAQNSYLGFSVDSAKDVLSRGHLTFVAGAPRANHTGAVVLLRKDNVYRLVPQHILWGEELASSFGYSVATADLNNDGWTDIIVGAPNFFDRKAEIGGAVYVYLNPASHWHQARPIRLNGTHDSMFGLAVTSVGDLDQDGYGDIAVGAPFDGDGKVFIYRGSSSGIDTKTSQVLDGVGVGVKHFGYSISGGLDIDGNSYPDLAVGSLDDQVVLYRSRPVIHLRRDISIEPQNIDLENRNCKGRDGVCRAIFIRFCTGCISYDFALLPISLTALEVRFEADTERRKLNLPHRISFLGRTASELEYQRSEEVELRGQSQPACKVATFQLQENLRDKLRPISLAITHSIKRARHLGHVAPKHLGPLSPVLSASISSTLHTEVNFLREGCGDDRICQSNLQLSYRFGTRPVNSDLFTPLPIDEDGVPVFSLSDQRSIALEVLVTNMPSDPQRPHEDGDDAHAAQLLVTLPDTLSYSGFRGQQVVCQTNQNGSQAECELGNPLKRDSKVSTAHLLISEQSDLAPVRAHAKVVIELPLSISGVARPHQLFFSGTVKGESAMVTLDDVGSPVEFEFTVTNPGQFLQTLGSAFLNIMWPHELANGKWLLYPTDVHFQGHPNTHCTPATLNPLSLTDSHPQEMYVPTKRKTTRTCGGSPCSCISGSAVLSVQARLWNATFLEEFSSVSALELLVRANITVKSSIKHLVLRDAASQVSVMIYPEHGVADQHGIPWWIILIAVLAGILVLALLVCILWKCGFFQRAQYKDTVPQYHAIKIPREDRPQFQNEKTGTLRKKDWATHWSDGTS</sequence>
<reference evidence="19" key="2">
    <citation type="submission" date="2025-08" db="UniProtKB">
        <authorList>
            <consortium name="Ensembl"/>
        </authorList>
    </citation>
    <scope>IDENTIFICATION</scope>
</reference>
<feature type="domain" description="Integrin alpha third immunoglobulin-like" evidence="18">
    <location>
        <begin position="790"/>
        <end position="900"/>
    </location>
</feature>
<evidence type="ECO:0000256" key="12">
    <source>
        <dbReference type="ARBA" id="ARBA00023180"/>
    </source>
</evidence>
<keyword evidence="20" id="KW-1185">Reference proteome</keyword>
<evidence type="ECO:0000313" key="19">
    <source>
        <dbReference type="Ensembl" id="ENSSFOP00015065391.1"/>
    </source>
</evidence>
<dbReference type="InterPro" id="IPR013517">
    <property type="entry name" value="FG-GAP"/>
</dbReference>
<dbReference type="PROSITE" id="PS00242">
    <property type="entry name" value="INTEGRIN_ALPHA"/>
    <property type="match status" value="1"/>
</dbReference>
<dbReference type="Gene3D" id="1.20.5.930">
    <property type="entry name" value="Bicelle-embedded integrin alpha(iib) transmembrane segment"/>
    <property type="match status" value="1"/>
</dbReference>
<dbReference type="PANTHER" id="PTHR23220">
    <property type="entry name" value="INTEGRIN ALPHA"/>
    <property type="match status" value="1"/>
</dbReference>
<keyword evidence="10" id="KW-1015">Disulfide bond</keyword>
<dbReference type="Pfam" id="PF20806">
    <property type="entry name" value="Integrin_A_Ig_3"/>
    <property type="match status" value="2"/>
</dbReference>
<keyword evidence="3 14" id="KW-0812">Transmembrane</keyword>
<feature type="repeat" description="FG-GAP" evidence="13">
    <location>
        <begin position="309"/>
        <end position="370"/>
    </location>
</feature>
<keyword evidence="5" id="KW-0677">Repeat</keyword>
<proteinExistence type="inferred from homology"/>
<dbReference type="GO" id="GO:0005178">
    <property type="term" value="F:integrin binding"/>
    <property type="evidence" value="ECO:0007669"/>
    <property type="project" value="TreeGrafter"/>
</dbReference>
<dbReference type="InterPro" id="IPR028994">
    <property type="entry name" value="Integrin_alpha_N"/>
</dbReference>
<keyword evidence="11 14" id="KW-0675">Receptor</keyword>
<evidence type="ECO:0000256" key="11">
    <source>
        <dbReference type="ARBA" id="ARBA00023170"/>
    </source>
</evidence>
<dbReference type="GO" id="GO:0009897">
    <property type="term" value="C:external side of plasma membrane"/>
    <property type="evidence" value="ECO:0007669"/>
    <property type="project" value="TreeGrafter"/>
</dbReference>
<dbReference type="PROSITE" id="PS51470">
    <property type="entry name" value="FG_GAP"/>
    <property type="match status" value="5"/>
</dbReference>
<evidence type="ECO:0000259" key="16">
    <source>
        <dbReference type="Pfam" id="PF08441"/>
    </source>
</evidence>
<evidence type="ECO:0000256" key="3">
    <source>
        <dbReference type="ARBA" id="ARBA00022692"/>
    </source>
</evidence>
<keyword evidence="4" id="KW-0732">Signal</keyword>
<feature type="transmembrane region" description="Helical" evidence="14">
    <location>
        <begin position="981"/>
        <end position="1005"/>
    </location>
</feature>
<dbReference type="PANTHER" id="PTHR23220:SF90">
    <property type="entry name" value="INTEGRIN ALPHA-7"/>
    <property type="match status" value="1"/>
</dbReference>
<dbReference type="AlphaFoldDB" id="A0A8C9VVS2"/>
<dbReference type="GO" id="GO:0050900">
    <property type="term" value="P:leukocyte migration"/>
    <property type="evidence" value="ECO:0007669"/>
    <property type="project" value="TreeGrafter"/>
</dbReference>
<keyword evidence="7 14" id="KW-1133">Transmembrane helix</keyword>
<evidence type="ECO:0000256" key="1">
    <source>
        <dbReference type="ARBA" id="ARBA00004479"/>
    </source>
</evidence>
<dbReference type="Pfam" id="PF08441">
    <property type="entry name" value="Integrin_A_Ig_1"/>
    <property type="match status" value="1"/>
</dbReference>
<evidence type="ECO:0000256" key="7">
    <source>
        <dbReference type="ARBA" id="ARBA00022989"/>
    </source>
</evidence>